<keyword evidence="3" id="KW-1185">Reference proteome</keyword>
<feature type="compositionally biased region" description="Polar residues" evidence="1">
    <location>
        <begin position="1"/>
        <end position="12"/>
    </location>
</feature>
<feature type="compositionally biased region" description="Gly residues" evidence="1">
    <location>
        <begin position="34"/>
        <end position="48"/>
    </location>
</feature>
<proteinExistence type="predicted"/>
<gene>
    <name evidence="2" type="ORF">DY000_02030361</name>
</gene>
<protein>
    <submittedName>
        <fullName evidence="2">Uncharacterized protein</fullName>
    </submittedName>
</protein>
<dbReference type="EMBL" id="QGKV02000649">
    <property type="protein sequence ID" value="KAF3580908.1"/>
    <property type="molecule type" value="Genomic_DNA"/>
</dbReference>
<evidence type="ECO:0000313" key="3">
    <source>
        <dbReference type="Proteomes" id="UP000266723"/>
    </source>
</evidence>
<name>A0ABQ7DS90_BRACR</name>
<reference evidence="2 3" key="1">
    <citation type="journal article" date="2020" name="BMC Genomics">
        <title>Intraspecific diversification of the crop wild relative Brassica cretica Lam. using demographic model selection.</title>
        <authorList>
            <person name="Kioukis A."/>
            <person name="Michalopoulou V.A."/>
            <person name="Briers L."/>
            <person name="Pirintsos S."/>
            <person name="Studholme D.J."/>
            <person name="Pavlidis P."/>
            <person name="Sarris P.F."/>
        </authorList>
    </citation>
    <scope>NUCLEOTIDE SEQUENCE [LARGE SCALE GENOMIC DNA]</scope>
    <source>
        <strain evidence="3">cv. PFS-1207/04</strain>
    </source>
</reference>
<sequence>MRSERNGSSGKQSCSSGRVRSCGGWMQRKRHGGGRSCGSGGGRSCGSGGEEVAVAAVKELRQWQLAVKDMRTVVVQRFADPENNDIKLKPWPRRISQCKPLVDLTTDAPSRTDTVCADLLWNPNPNPTIPTNPNPFATPFQLASKTARVQLASQPSRVPIVSKLEVHSWWSGFYKQLN</sequence>
<feature type="region of interest" description="Disordered" evidence="1">
    <location>
        <begin position="1"/>
        <end position="48"/>
    </location>
</feature>
<evidence type="ECO:0000256" key="1">
    <source>
        <dbReference type="SAM" id="MobiDB-lite"/>
    </source>
</evidence>
<feature type="compositionally biased region" description="Low complexity" evidence="1">
    <location>
        <begin position="13"/>
        <end position="24"/>
    </location>
</feature>
<evidence type="ECO:0000313" key="2">
    <source>
        <dbReference type="EMBL" id="KAF3580908.1"/>
    </source>
</evidence>
<comment type="caution">
    <text evidence="2">The sequence shown here is derived from an EMBL/GenBank/DDBJ whole genome shotgun (WGS) entry which is preliminary data.</text>
</comment>
<dbReference type="Proteomes" id="UP000266723">
    <property type="component" value="Unassembled WGS sequence"/>
</dbReference>
<accession>A0ABQ7DS90</accession>
<organism evidence="2 3">
    <name type="scientific">Brassica cretica</name>
    <name type="common">Mustard</name>
    <dbReference type="NCBI Taxonomy" id="69181"/>
    <lineage>
        <taxon>Eukaryota</taxon>
        <taxon>Viridiplantae</taxon>
        <taxon>Streptophyta</taxon>
        <taxon>Embryophyta</taxon>
        <taxon>Tracheophyta</taxon>
        <taxon>Spermatophyta</taxon>
        <taxon>Magnoliopsida</taxon>
        <taxon>eudicotyledons</taxon>
        <taxon>Gunneridae</taxon>
        <taxon>Pentapetalae</taxon>
        <taxon>rosids</taxon>
        <taxon>malvids</taxon>
        <taxon>Brassicales</taxon>
        <taxon>Brassicaceae</taxon>
        <taxon>Brassiceae</taxon>
        <taxon>Brassica</taxon>
    </lineage>
</organism>